<evidence type="ECO:0000313" key="3">
    <source>
        <dbReference type="Proteomes" id="UP001222325"/>
    </source>
</evidence>
<keyword evidence="1" id="KW-0812">Transmembrane</keyword>
<proteinExistence type="predicted"/>
<keyword evidence="3" id="KW-1185">Reference proteome</keyword>
<accession>A0AAD6UHS3</accession>
<evidence type="ECO:0000313" key="2">
    <source>
        <dbReference type="EMBL" id="KAJ7099468.1"/>
    </source>
</evidence>
<gene>
    <name evidence="2" type="ORF">B0H15DRAFT_820378</name>
</gene>
<evidence type="ECO:0000256" key="1">
    <source>
        <dbReference type="SAM" id="Phobius"/>
    </source>
</evidence>
<sequence length="292" mass="32776">MHLVLSSPWILDKNEPARPFEADSEAQPELWVTRPPSSSLHLKKMPSLLRGISRSSGRSSCGHQWPGHVRVQFYAYRHQVRDGLRPDMESIVCLEKSGDLSLFAVRRLWGLETSSIIDPHEMKLGFTADPNWLPASVVKDLIRKHGCIKLIEPYASYETRIKRDLRHVALAGISVFHSWSILAHDGVKHDYRAVRQRLSQPIYASESRYLDWTRALNLAVFLLISFFVFAYAMDLDLGLQRFGAAVADTVAASPVLRFACAAGLVALFLAAPEAQMRALGIEEDKIMLVLSA</sequence>
<feature type="transmembrane region" description="Helical" evidence="1">
    <location>
        <begin position="252"/>
        <end position="271"/>
    </location>
</feature>
<protein>
    <submittedName>
        <fullName evidence="2">Uncharacterized protein</fullName>
    </submittedName>
</protein>
<organism evidence="2 3">
    <name type="scientific">Mycena belliarum</name>
    <dbReference type="NCBI Taxonomy" id="1033014"/>
    <lineage>
        <taxon>Eukaryota</taxon>
        <taxon>Fungi</taxon>
        <taxon>Dikarya</taxon>
        <taxon>Basidiomycota</taxon>
        <taxon>Agaricomycotina</taxon>
        <taxon>Agaricomycetes</taxon>
        <taxon>Agaricomycetidae</taxon>
        <taxon>Agaricales</taxon>
        <taxon>Marasmiineae</taxon>
        <taxon>Mycenaceae</taxon>
        <taxon>Mycena</taxon>
    </lineage>
</organism>
<comment type="caution">
    <text evidence="2">The sequence shown here is derived from an EMBL/GenBank/DDBJ whole genome shotgun (WGS) entry which is preliminary data.</text>
</comment>
<keyword evidence="1" id="KW-0472">Membrane</keyword>
<dbReference type="Proteomes" id="UP001222325">
    <property type="component" value="Unassembled WGS sequence"/>
</dbReference>
<feature type="transmembrane region" description="Helical" evidence="1">
    <location>
        <begin position="215"/>
        <end position="232"/>
    </location>
</feature>
<keyword evidence="1" id="KW-1133">Transmembrane helix</keyword>
<dbReference type="EMBL" id="JARJCN010000007">
    <property type="protein sequence ID" value="KAJ7099468.1"/>
    <property type="molecule type" value="Genomic_DNA"/>
</dbReference>
<reference evidence="2" key="1">
    <citation type="submission" date="2023-03" db="EMBL/GenBank/DDBJ databases">
        <title>Massive genome expansion in bonnet fungi (Mycena s.s.) driven by repeated elements and novel gene families across ecological guilds.</title>
        <authorList>
            <consortium name="Lawrence Berkeley National Laboratory"/>
            <person name="Harder C.B."/>
            <person name="Miyauchi S."/>
            <person name="Viragh M."/>
            <person name="Kuo A."/>
            <person name="Thoen E."/>
            <person name="Andreopoulos B."/>
            <person name="Lu D."/>
            <person name="Skrede I."/>
            <person name="Drula E."/>
            <person name="Henrissat B."/>
            <person name="Morin E."/>
            <person name="Kohler A."/>
            <person name="Barry K."/>
            <person name="LaButti K."/>
            <person name="Morin E."/>
            <person name="Salamov A."/>
            <person name="Lipzen A."/>
            <person name="Mereny Z."/>
            <person name="Hegedus B."/>
            <person name="Baldrian P."/>
            <person name="Stursova M."/>
            <person name="Weitz H."/>
            <person name="Taylor A."/>
            <person name="Grigoriev I.V."/>
            <person name="Nagy L.G."/>
            <person name="Martin F."/>
            <person name="Kauserud H."/>
        </authorList>
    </citation>
    <scope>NUCLEOTIDE SEQUENCE</scope>
    <source>
        <strain evidence="2">CBHHK173m</strain>
    </source>
</reference>
<name>A0AAD6UHS3_9AGAR</name>
<dbReference type="AlphaFoldDB" id="A0AAD6UHS3"/>